<name>A0A4R5G4U9_9STRE</name>
<proteinExistence type="predicted"/>
<comment type="caution">
    <text evidence="2">The sequence shown here is derived from an EMBL/GenBank/DDBJ whole genome shotgun (WGS) entry which is preliminary data.</text>
</comment>
<evidence type="ECO:0000313" key="2">
    <source>
        <dbReference type="EMBL" id="TDE73389.1"/>
    </source>
</evidence>
<sequence length="75" mass="8646">MEKKELRDYQKQLKERFFSIQFDNKKQNLTLLVDRETGVEYLEVIGGLGDPSGITPLLNSDGTPKINECWKDNSL</sequence>
<dbReference type="RefSeq" id="WP_132869391.1">
    <property type="nucleotide sequence ID" value="NZ_SJWY01000074.1"/>
</dbReference>
<accession>A0A4R5G4U9</accession>
<dbReference type="Proteomes" id="UP000295231">
    <property type="component" value="Unassembled WGS sequence"/>
</dbReference>
<evidence type="ECO:0000259" key="1">
    <source>
        <dbReference type="Pfam" id="PF20037"/>
    </source>
</evidence>
<dbReference type="EMBL" id="SJWY01000074">
    <property type="protein sequence ID" value="TDE73389.1"/>
    <property type="molecule type" value="Genomic_DNA"/>
</dbReference>
<protein>
    <submittedName>
        <fullName evidence="2">LuxR family transcriptional regulator</fullName>
    </submittedName>
</protein>
<dbReference type="AlphaFoldDB" id="A0A4R5G4U9"/>
<keyword evidence="3" id="KW-1185">Reference proteome</keyword>
<organism evidence="2 3">
    <name type="scientific">Streptococcus vicugnae</name>
    <dbReference type="NCBI Taxonomy" id="2740579"/>
    <lineage>
        <taxon>Bacteria</taxon>
        <taxon>Bacillati</taxon>
        <taxon>Bacillota</taxon>
        <taxon>Bacilli</taxon>
        <taxon>Lactobacillales</taxon>
        <taxon>Streptococcaceae</taxon>
        <taxon>Streptococcus</taxon>
    </lineage>
</organism>
<evidence type="ECO:0000313" key="3">
    <source>
        <dbReference type="Proteomes" id="UP000295231"/>
    </source>
</evidence>
<reference evidence="2 3" key="1">
    <citation type="submission" date="2019-03" db="EMBL/GenBank/DDBJ databases">
        <authorList>
            <person name="Fan P."/>
        </authorList>
    </citation>
    <scope>NUCLEOTIDE SEQUENCE [LARGE SCALE GENOMIC DNA]</scope>
    <source>
        <strain evidence="2 3">KCJ4950</strain>
    </source>
</reference>
<dbReference type="InterPro" id="IPR045515">
    <property type="entry name" value="DUF6440"/>
</dbReference>
<dbReference type="Pfam" id="PF20037">
    <property type="entry name" value="DUF6440"/>
    <property type="match status" value="1"/>
</dbReference>
<feature type="domain" description="DUF6440" evidence="1">
    <location>
        <begin position="25"/>
        <end position="67"/>
    </location>
</feature>
<gene>
    <name evidence="2" type="ORF">E0E04_04365</name>
</gene>